<feature type="compositionally biased region" description="Low complexity" evidence="1">
    <location>
        <begin position="148"/>
        <end position="161"/>
    </location>
</feature>
<dbReference type="VEuPathDB" id="ToxoDB:cyc_00046"/>
<feature type="region of interest" description="Disordered" evidence="1">
    <location>
        <begin position="125"/>
        <end position="162"/>
    </location>
</feature>
<feature type="compositionally biased region" description="Basic and acidic residues" evidence="1">
    <location>
        <begin position="756"/>
        <end position="768"/>
    </location>
</feature>
<feature type="compositionally biased region" description="Basic and acidic residues" evidence="1">
    <location>
        <begin position="842"/>
        <end position="856"/>
    </location>
</feature>
<accession>A0A1D3CVH0</accession>
<feature type="region of interest" description="Disordered" evidence="1">
    <location>
        <begin position="19"/>
        <end position="39"/>
    </location>
</feature>
<sequence length="933" mass="101584">MAEQREKGQFFFVLARTHKPKPPRKGISKTLNPRNNAVDPDTPIYTATYKCKHWKDPKTFVSYKKYTQRFLYGADVRCEEDRVSSPSPNGAVSVSTVASVNTSAVSDGLPATVADPQVGGEKAFGVQGPPSEAAVQSEGEGCSTVRDLSSQQSSQGGLSLARGGGLPTFQPLSCPFRERASSLMRAPRSVIEERMFALQAQLQKIRRRLQYRSVKSKAKRERRLPASLVSVEELEEEARSIQEKILKLCEQRDGGVQRVAGSVHVSHQLVPAGRAEETSEASNHRAVEAKEGERGRAQVDVGSKTLTLAETGAKNERKQCDSANLRRLRVQKGQDIRLARTVRERCERSERVACEGAEQDGASSPASSSQSSNSSRSKEDDEGTLRLAREMHGSLSEPLFIQDAYVRRRLERLSQMRVVPHCGCPAEVKVKYLLGGETVVVFSGPDHSDVCWRNRGLCYKTPKEALDYIKRHCYLPMQALKLCFQSPEAALQLAREVAPSVHCVITERVIENCLYNARKQLKEEREQRLKPDRPRAAAGCAVARSSAPGTASASAAISFAIPEGVQGWGAAEARCYARADADTSEEEGRVLPSRKVSSQEAATRGDDTHTALHMLMPESTVISGMATPDDSLDASNSWKGGAWRLPCRRRGGGLLVRELRRRSPRLRDLMLQQPQVSRTSGNQAVGGKAQANPGEQAPTAASRRPLRGRARGKRGRGKGGSRGRGSSKGTRTEPAELNDVKDKETASETVATQQRDGCREKETEDAGPREVMAVEEITTTGKANSERPPKDTAWVDLAAYFLRQARRSEEEDVPFMGLNAWPSQRVEGHDSSREPGGPEEPVAEKLSRGSPERSTDCAEGVSLKGSEGGYAAGVAEAPAPGHVLPCEQRTVPPCDAGEELLMGISRKRLRYLSAGEAVGPPEAPRVVSAEAST</sequence>
<dbReference type="InParanoid" id="A0A1D3CVH0"/>
<evidence type="ECO:0000313" key="2">
    <source>
        <dbReference type="EMBL" id="OEH75200.1"/>
    </source>
</evidence>
<dbReference type="Proteomes" id="UP000095192">
    <property type="component" value="Unassembled WGS sequence"/>
</dbReference>
<feature type="region of interest" description="Disordered" evidence="1">
    <location>
        <begin position="666"/>
        <end position="790"/>
    </location>
</feature>
<dbReference type="EMBL" id="JROU02001794">
    <property type="protein sequence ID" value="OEH75200.1"/>
    <property type="molecule type" value="Genomic_DNA"/>
</dbReference>
<gene>
    <name evidence="2" type="ORF">cyc_00046</name>
</gene>
<feature type="compositionally biased region" description="Basic and acidic residues" evidence="1">
    <location>
        <begin position="274"/>
        <end position="297"/>
    </location>
</feature>
<evidence type="ECO:0000256" key="1">
    <source>
        <dbReference type="SAM" id="MobiDB-lite"/>
    </source>
</evidence>
<dbReference type="AlphaFoldDB" id="A0A1D3CVH0"/>
<comment type="caution">
    <text evidence="2">The sequence shown here is derived from an EMBL/GenBank/DDBJ whole genome shotgun (WGS) entry which is preliminary data.</text>
</comment>
<feature type="region of interest" description="Disordered" evidence="1">
    <location>
        <begin position="353"/>
        <end position="383"/>
    </location>
</feature>
<feature type="compositionally biased region" description="Low complexity" evidence="1">
    <location>
        <begin position="363"/>
        <end position="375"/>
    </location>
</feature>
<protein>
    <submittedName>
        <fullName evidence="2">Uncharacterized protein</fullName>
    </submittedName>
</protein>
<evidence type="ECO:0000313" key="3">
    <source>
        <dbReference type="Proteomes" id="UP000095192"/>
    </source>
</evidence>
<reference evidence="2 3" key="1">
    <citation type="journal article" date="2016" name="BMC Genomics">
        <title>Comparative genomics reveals Cyclospora cayetanensis possesses coccidia-like metabolism and invasion components but unique surface antigens.</title>
        <authorList>
            <person name="Liu S."/>
            <person name="Wang L."/>
            <person name="Zheng H."/>
            <person name="Xu Z."/>
            <person name="Roellig D.M."/>
            <person name="Li N."/>
            <person name="Frace M.A."/>
            <person name="Tang K."/>
            <person name="Arrowood M.J."/>
            <person name="Moss D.M."/>
            <person name="Zhang L."/>
            <person name="Feng Y."/>
            <person name="Xiao L."/>
        </authorList>
    </citation>
    <scope>NUCLEOTIDE SEQUENCE [LARGE SCALE GENOMIC DNA]</scope>
    <source>
        <strain evidence="2 3">CHN_HEN01</strain>
    </source>
</reference>
<name>A0A1D3CVH0_9EIME</name>
<keyword evidence="3" id="KW-1185">Reference proteome</keyword>
<feature type="compositionally biased region" description="Polar residues" evidence="1">
    <location>
        <begin position="672"/>
        <end position="683"/>
    </location>
</feature>
<feature type="compositionally biased region" description="Basic and acidic residues" evidence="1">
    <location>
        <begin position="730"/>
        <end position="746"/>
    </location>
</feature>
<feature type="region of interest" description="Disordered" evidence="1">
    <location>
        <begin position="582"/>
        <end position="604"/>
    </location>
</feature>
<proteinExistence type="predicted"/>
<feature type="compositionally biased region" description="Basic residues" evidence="1">
    <location>
        <begin position="704"/>
        <end position="721"/>
    </location>
</feature>
<organism evidence="2 3">
    <name type="scientific">Cyclospora cayetanensis</name>
    <dbReference type="NCBI Taxonomy" id="88456"/>
    <lineage>
        <taxon>Eukaryota</taxon>
        <taxon>Sar</taxon>
        <taxon>Alveolata</taxon>
        <taxon>Apicomplexa</taxon>
        <taxon>Conoidasida</taxon>
        <taxon>Coccidia</taxon>
        <taxon>Eucoccidiorida</taxon>
        <taxon>Eimeriorina</taxon>
        <taxon>Eimeriidae</taxon>
        <taxon>Cyclospora</taxon>
    </lineage>
</organism>
<feature type="region of interest" description="Disordered" evidence="1">
    <location>
        <begin position="271"/>
        <end position="298"/>
    </location>
</feature>
<feature type="region of interest" description="Disordered" evidence="1">
    <location>
        <begin position="819"/>
        <end position="872"/>
    </location>
</feature>